<dbReference type="InParanoid" id="E9I5L9"/>
<reference evidence="1 2" key="1">
    <citation type="journal article" date="2011" name="Science">
        <title>The ecoresponsive genome of Daphnia pulex.</title>
        <authorList>
            <person name="Colbourne J.K."/>
            <person name="Pfrender M.E."/>
            <person name="Gilbert D."/>
            <person name="Thomas W.K."/>
            <person name="Tucker A."/>
            <person name="Oakley T.H."/>
            <person name="Tokishita S."/>
            <person name="Aerts A."/>
            <person name="Arnold G.J."/>
            <person name="Basu M.K."/>
            <person name="Bauer D.J."/>
            <person name="Caceres C.E."/>
            <person name="Carmel L."/>
            <person name="Casola C."/>
            <person name="Choi J.H."/>
            <person name="Detter J.C."/>
            <person name="Dong Q."/>
            <person name="Dusheyko S."/>
            <person name="Eads B.D."/>
            <person name="Frohlich T."/>
            <person name="Geiler-Samerotte K.A."/>
            <person name="Gerlach D."/>
            <person name="Hatcher P."/>
            <person name="Jogdeo S."/>
            <person name="Krijgsveld J."/>
            <person name="Kriventseva E.V."/>
            <person name="Kultz D."/>
            <person name="Laforsch C."/>
            <person name="Lindquist E."/>
            <person name="Lopez J."/>
            <person name="Manak J.R."/>
            <person name="Muller J."/>
            <person name="Pangilinan J."/>
            <person name="Patwardhan R.P."/>
            <person name="Pitluck S."/>
            <person name="Pritham E.J."/>
            <person name="Rechtsteiner A."/>
            <person name="Rho M."/>
            <person name="Rogozin I.B."/>
            <person name="Sakarya O."/>
            <person name="Salamov A."/>
            <person name="Schaack S."/>
            <person name="Shapiro H."/>
            <person name="Shiga Y."/>
            <person name="Skalitzky C."/>
            <person name="Smith Z."/>
            <person name="Souvorov A."/>
            <person name="Sung W."/>
            <person name="Tang Z."/>
            <person name="Tsuchiya D."/>
            <person name="Tu H."/>
            <person name="Vos H."/>
            <person name="Wang M."/>
            <person name="Wolf Y.I."/>
            <person name="Yamagata H."/>
            <person name="Yamada T."/>
            <person name="Ye Y."/>
            <person name="Shaw J.R."/>
            <person name="Andrews J."/>
            <person name="Crease T.J."/>
            <person name="Tang H."/>
            <person name="Lucas S.M."/>
            <person name="Robertson H.M."/>
            <person name="Bork P."/>
            <person name="Koonin E.V."/>
            <person name="Zdobnov E.M."/>
            <person name="Grigoriev I.V."/>
            <person name="Lynch M."/>
            <person name="Boore J.L."/>
        </authorList>
    </citation>
    <scope>NUCLEOTIDE SEQUENCE [LARGE SCALE GENOMIC DNA]</scope>
</reference>
<dbReference type="Proteomes" id="UP000000305">
    <property type="component" value="Unassembled WGS sequence"/>
</dbReference>
<dbReference type="HOGENOM" id="CLU_1929705_0_0_1"/>
<evidence type="ECO:0000313" key="2">
    <source>
        <dbReference type="Proteomes" id="UP000000305"/>
    </source>
</evidence>
<evidence type="ECO:0000313" key="1">
    <source>
        <dbReference type="EMBL" id="EFX60711.1"/>
    </source>
</evidence>
<name>E9I5L9_DAPPU</name>
<dbReference type="KEGG" id="dpx:DAPPUDRAFT_275970"/>
<sequence>MTKAPCTKPAAPRNTLASRTWRSGMARSTYGALTPLKQCLPDRESIMTSRYLQRTRHPHPASHLAFIDRRYCCGKLNCLAKLELMDGRASRRLAMLRKPVLYRTRAATQRMISISERYGELTGLRRFPIPF</sequence>
<proteinExistence type="predicted"/>
<protein>
    <submittedName>
        <fullName evidence="1">Uncharacterized protein</fullName>
    </submittedName>
</protein>
<dbReference type="AlphaFoldDB" id="E9I5L9"/>
<accession>E9I5L9</accession>
<gene>
    <name evidence="1" type="ORF">DAPPUDRAFT_275970</name>
</gene>
<organism evidence="1 2">
    <name type="scientific">Daphnia pulex</name>
    <name type="common">Water flea</name>
    <dbReference type="NCBI Taxonomy" id="6669"/>
    <lineage>
        <taxon>Eukaryota</taxon>
        <taxon>Metazoa</taxon>
        <taxon>Ecdysozoa</taxon>
        <taxon>Arthropoda</taxon>
        <taxon>Crustacea</taxon>
        <taxon>Branchiopoda</taxon>
        <taxon>Diplostraca</taxon>
        <taxon>Cladocera</taxon>
        <taxon>Anomopoda</taxon>
        <taxon>Daphniidae</taxon>
        <taxon>Daphnia</taxon>
    </lineage>
</organism>
<keyword evidence="2" id="KW-1185">Reference proteome</keyword>
<dbReference type="EMBL" id="GL735723">
    <property type="protein sequence ID" value="EFX60711.1"/>
    <property type="molecule type" value="Genomic_DNA"/>
</dbReference>